<comment type="caution">
    <text evidence="5">The sequence shown here is derived from an EMBL/GenBank/DDBJ whole genome shotgun (WGS) entry which is preliminary data.</text>
</comment>
<feature type="compositionally biased region" description="Low complexity" evidence="3">
    <location>
        <begin position="85"/>
        <end position="99"/>
    </location>
</feature>
<dbReference type="InterPro" id="IPR000089">
    <property type="entry name" value="Biotin_lipoyl"/>
</dbReference>
<dbReference type="Gene3D" id="2.40.50.100">
    <property type="match status" value="1"/>
</dbReference>
<proteinExistence type="predicted"/>
<keyword evidence="6" id="KW-1185">Reference proteome</keyword>
<feature type="domain" description="Lipoyl-binding" evidence="4">
    <location>
        <begin position="2"/>
        <end position="77"/>
    </location>
</feature>
<evidence type="ECO:0000256" key="1">
    <source>
        <dbReference type="ARBA" id="ARBA00001938"/>
    </source>
</evidence>
<evidence type="ECO:0000259" key="4">
    <source>
        <dbReference type="PROSITE" id="PS50968"/>
    </source>
</evidence>
<accession>A0A2S3V1B9</accession>
<dbReference type="EMBL" id="PPCN01000001">
    <property type="protein sequence ID" value="POF33583.1"/>
    <property type="molecule type" value="Genomic_DNA"/>
</dbReference>
<dbReference type="Gene3D" id="4.10.320.10">
    <property type="entry name" value="E3-binding domain"/>
    <property type="match status" value="1"/>
</dbReference>
<dbReference type="InterPro" id="IPR003016">
    <property type="entry name" value="2-oxoA_DH_lipoyl-BS"/>
</dbReference>
<dbReference type="CDD" id="cd06849">
    <property type="entry name" value="lipoyl_domain"/>
    <property type="match status" value="1"/>
</dbReference>
<evidence type="ECO:0000256" key="3">
    <source>
        <dbReference type="SAM" id="MobiDB-lite"/>
    </source>
</evidence>
<name>A0A2S3V1B9_9HYPH</name>
<keyword evidence="5" id="KW-0670">Pyruvate</keyword>
<dbReference type="PANTHER" id="PTHR23151:SF90">
    <property type="entry name" value="DIHYDROLIPOYLLYSINE-RESIDUE ACETYLTRANSFERASE COMPONENT OF PYRUVATE DEHYDROGENASE COMPLEX, MITOCHONDRIAL-RELATED"/>
    <property type="match status" value="1"/>
</dbReference>
<sequence length="341" mass="35805">MTHEVIMPALGMAQETGLLLAWRKQPGDAVKIGDVLMEVETDKAAMEVEAQADGFVTELRAKEGEDVPVGAVIAIISASMDKAAGAPTEDAPATPAATTDKVDDTPRVAPTVAKPTPQIPEKPKDTAPPSEGRVLASPKAKRLAAEQGLDLTRLAKAGHPQPYRAADLDHLKGMHASQADGGQVGAASQRIFARASVPAAPFDEFCDWLAGQGAVAADLVLATFAAGSFRSATGLQTLAVSVSAPRKPSRIFQDPDRCGLLDLSEDEDGQHADLIVYDLTASRLTEAELAATHAPTVTIARGQANLTVSLSATREQLDDEVLIAMLDAFAGRLEEPLRQLL</sequence>
<gene>
    <name evidence="5" type="ORF">CLV41_10131</name>
</gene>
<dbReference type="OrthoDB" id="9804723at2"/>
<dbReference type="InterPro" id="IPR045257">
    <property type="entry name" value="E2/Pdx1"/>
</dbReference>
<feature type="region of interest" description="Disordered" evidence="3">
    <location>
        <begin position="85"/>
        <end position="139"/>
    </location>
</feature>
<dbReference type="GO" id="GO:0006086">
    <property type="term" value="P:pyruvate decarboxylation to acetyl-CoA"/>
    <property type="evidence" value="ECO:0007669"/>
    <property type="project" value="InterPro"/>
</dbReference>
<dbReference type="InterPro" id="IPR011053">
    <property type="entry name" value="Single_hybrid_motif"/>
</dbReference>
<dbReference type="Proteomes" id="UP000236959">
    <property type="component" value="Unassembled WGS sequence"/>
</dbReference>
<reference evidence="5 6" key="1">
    <citation type="submission" date="2018-01" db="EMBL/GenBank/DDBJ databases">
        <title>Genomic Encyclopedia of Archaeal and Bacterial Type Strains, Phase II (KMG-II): from individual species to whole genera.</title>
        <authorList>
            <person name="Goeker M."/>
        </authorList>
    </citation>
    <scope>NUCLEOTIDE SEQUENCE [LARGE SCALE GENOMIC DNA]</scope>
    <source>
        <strain evidence="5 6">DSM 17023</strain>
    </source>
</reference>
<dbReference type="AlphaFoldDB" id="A0A2S3V1B9"/>
<dbReference type="PROSITE" id="PS50968">
    <property type="entry name" value="BIOTINYL_LIPOYL"/>
    <property type="match status" value="1"/>
</dbReference>
<dbReference type="InterPro" id="IPR036625">
    <property type="entry name" value="E3-bd_dom_sf"/>
</dbReference>
<dbReference type="PROSITE" id="PS00189">
    <property type="entry name" value="LIPOYL"/>
    <property type="match status" value="1"/>
</dbReference>
<keyword evidence="2" id="KW-0450">Lipoyl</keyword>
<comment type="cofactor">
    <cofactor evidence="1">
        <name>(R)-lipoate</name>
        <dbReference type="ChEBI" id="CHEBI:83088"/>
    </cofactor>
</comment>
<dbReference type="SUPFAM" id="SSF51230">
    <property type="entry name" value="Single hybrid motif"/>
    <property type="match status" value="1"/>
</dbReference>
<evidence type="ECO:0000313" key="6">
    <source>
        <dbReference type="Proteomes" id="UP000236959"/>
    </source>
</evidence>
<dbReference type="PANTHER" id="PTHR23151">
    <property type="entry name" value="DIHYDROLIPOAMIDE ACETYL/SUCCINYL-TRANSFERASE-RELATED"/>
    <property type="match status" value="1"/>
</dbReference>
<dbReference type="GO" id="GO:0045254">
    <property type="term" value="C:pyruvate dehydrogenase complex"/>
    <property type="evidence" value="ECO:0007669"/>
    <property type="project" value="InterPro"/>
</dbReference>
<dbReference type="RefSeq" id="WP_103220277.1">
    <property type="nucleotide sequence ID" value="NZ_PPCN01000001.1"/>
</dbReference>
<dbReference type="GO" id="GO:0016746">
    <property type="term" value="F:acyltransferase activity"/>
    <property type="evidence" value="ECO:0007669"/>
    <property type="project" value="InterPro"/>
</dbReference>
<dbReference type="Pfam" id="PF00364">
    <property type="entry name" value="Biotin_lipoyl"/>
    <property type="match status" value="1"/>
</dbReference>
<keyword evidence="5" id="KW-0808">Transferase</keyword>
<organism evidence="5 6">
    <name type="scientific">Roseibium marinum</name>
    <dbReference type="NCBI Taxonomy" id="281252"/>
    <lineage>
        <taxon>Bacteria</taxon>
        <taxon>Pseudomonadati</taxon>
        <taxon>Pseudomonadota</taxon>
        <taxon>Alphaproteobacteria</taxon>
        <taxon>Hyphomicrobiales</taxon>
        <taxon>Stappiaceae</taxon>
        <taxon>Roseibium</taxon>
    </lineage>
</organism>
<evidence type="ECO:0000313" key="5">
    <source>
        <dbReference type="EMBL" id="POF33583.1"/>
    </source>
</evidence>
<evidence type="ECO:0000256" key="2">
    <source>
        <dbReference type="ARBA" id="ARBA00022823"/>
    </source>
</evidence>
<protein>
    <submittedName>
        <fullName evidence="5">Pyruvate dehydrogenase E2 component (Dihydrolipoamide acetyltransferase)/2-oxoglutarate dehydrogenase E2 component (Dihydrolipoamide succinyltransferase)</fullName>
    </submittedName>
</protein>